<comment type="similarity">
    <text evidence="3">Belongs to the CENP-O/MCM21 family.</text>
</comment>
<proteinExistence type="inferred from homology"/>
<keyword evidence="7" id="KW-1133">Transmembrane helix</keyword>
<keyword evidence="7" id="KW-0472">Membrane</keyword>
<dbReference type="EMBL" id="JAKEKT020000009">
    <property type="protein sequence ID" value="KAL1648327.1"/>
    <property type="molecule type" value="Genomic_DNA"/>
</dbReference>
<comment type="subcellular location">
    <subcellularLocation>
        <location evidence="2">Chromosome</location>
        <location evidence="2">Centromere</location>
    </subcellularLocation>
    <subcellularLocation>
        <location evidence="1">Nucleus</location>
    </subcellularLocation>
</comment>
<accession>A0ABR3TZZ5</accession>
<dbReference type="Proteomes" id="UP001521184">
    <property type="component" value="Unassembled WGS sequence"/>
</dbReference>
<evidence type="ECO:0000256" key="7">
    <source>
        <dbReference type="SAM" id="Phobius"/>
    </source>
</evidence>
<evidence type="ECO:0000256" key="4">
    <source>
        <dbReference type="ARBA" id="ARBA00022454"/>
    </source>
</evidence>
<evidence type="ECO:0000256" key="1">
    <source>
        <dbReference type="ARBA" id="ARBA00004123"/>
    </source>
</evidence>
<dbReference type="InterPro" id="IPR018464">
    <property type="entry name" value="CENP-O"/>
</dbReference>
<keyword evidence="9" id="KW-1185">Reference proteome</keyword>
<name>A0ABR3TZZ5_9PEZI</name>
<dbReference type="Pfam" id="PF09496">
    <property type="entry name" value="CENP-O"/>
    <property type="match status" value="1"/>
</dbReference>
<evidence type="ECO:0000313" key="9">
    <source>
        <dbReference type="Proteomes" id="UP001521184"/>
    </source>
</evidence>
<evidence type="ECO:0000256" key="2">
    <source>
        <dbReference type="ARBA" id="ARBA00004584"/>
    </source>
</evidence>
<keyword evidence="6" id="KW-0137">Centromere</keyword>
<keyword evidence="4" id="KW-0158">Chromosome</keyword>
<evidence type="ECO:0000313" key="8">
    <source>
        <dbReference type="EMBL" id="KAL1648327.1"/>
    </source>
</evidence>
<keyword evidence="5" id="KW-0539">Nucleus</keyword>
<protein>
    <submittedName>
        <fullName evidence="8">Uncharacterized protein</fullName>
    </submittedName>
</protein>
<organism evidence="8 9">
    <name type="scientific">Diplodia intermedia</name>
    <dbReference type="NCBI Taxonomy" id="856260"/>
    <lineage>
        <taxon>Eukaryota</taxon>
        <taxon>Fungi</taxon>
        <taxon>Dikarya</taxon>
        <taxon>Ascomycota</taxon>
        <taxon>Pezizomycotina</taxon>
        <taxon>Dothideomycetes</taxon>
        <taxon>Dothideomycetes incertae sedis</taxon>
        <taxon>Botryosphaeriales</taxon>
        <taxon>Botryosphaeriaceae</taxon>
        <taxon>Diplodia</taxon>
    </lineage>
</organism>
<feature type="transmembrane region" description="Helical" evidence="7">
    <location>
        <begin position="23"/>
        <end position="45"/>
    </location>
</feature>
<evidence type="ECO:0000256" key="6">
    <source>
        <dbReference type="ARBA" id="ARBA00023328"/>
    </source>
</evidence>
<reference evidence="8 9" key="1">
    <citation type="journal article" date="2023" name="Plant Dis.">
        <title>First Report of Diplodia intermedia Causing Canker and Dieback Diseases on Apple Trees in Canada.</title>
        <authorList>
            <person name="Ellouze W."/>
            <person name="Ilyukhin E."/>
            <person name="Sulman M."/>
            <person name="Ali S."/>
        </authorList>
    </citation>
    <scope>NUCLEOTIDE SEQUENCE [LARGE SCALE GENOMIC DNA]</scope>
    <source>
        <strain evidence="8 9">M45-28</strain>
    </source>
</reference>
<dbReference type="PANTHER" id="PTHR14582:SF1">
    <property type="entry name" value="CENTROMERE PROTEIN O"/>
    <property type="match status" value="1"/>
</dbReference>
<gene>
    <name evidence="8" type="ORF">SLS58_002080</name>
</gene>
<comment type="caution">
    <text evidence="8">The sequence shown here is derived from an EMBL/GenBank/DDBJ whole genome shotgun (WGS) entry which is preliminary data.</text>
</comment>
<keyword evidence="7" id="KW-0812">Transmembrane</keyword>
<sequence>MSTGFRDGLRVFAPSPVYRTPSLASLFIAAIAWTAFLFAIVAWAVNIHHFIHKDSLTQLLDTLARIQRAQTRSHPSAASALAAIEKQQKHNLENLHRTCAGVTAFRVKDPDPCAVDNGKILGVRIEVSVKGRFAAPYYLLLNRSSSGSEDLRIHKHTIPPCIPLRGLAAKYLPQQGQLQDLHRLEETTE</sequence>
<dbReference type="PANTHER" id="PTHR14582">
    <property type="entry name" value="INNER KINETOCHORE SUBUNIT MAL2"/>
    <property type="match status" value="1"/>
</dbReference>
<evidence type="ECO:0000256" key="3">
    <source>
        <dbReference type="ARBA" id="ARBA00007321"/>
    </source>
</evidence>
<evidence type="ECO:0000256" key="5">
    <source>
        <dbReference type="ARBA" id="ARBA00023242"/>
    </source>
</evidence>